<proteinExistence type="predicted"/>
<evidence type="ECO:0000256" key="6">
    <source>
        <dbReference type="ARBA" id="ARBA00022619"/>
    </source>
</evidence>
<dbReference type="InterPro" id="IPR017938">
    <property type="entry name" value="Riboflavin_synthase-like_b-brl"/>
</dbReference>
<evidence type="ECO:0000259" key="9">
    <source>
        <dbReference type="PROSITE" id="PS51177"/>
    </source>
</evidence>
<dbReference type="FunFam" id="2.40.30.20:FF:000003">
    <property type="entry name" value="Riboflavin synthase, alpha subunit"/>
    <property type="match status" value="1"/>
</dbReference>
<dbReference type="NCBIfam" id="NF009566">
    <property type="entry name" value="PRK13020.1"/>
    <property type="match status" value="1"/>
</dbReference>
<feature type="domain" description="Lumazine-binding" evidence="9">
    <location>
        <begin position="1"/>
        <end position="96"/>
    </location>
</feature>
<feature type="domain" description="Lumazine-binding" evidence="9">
    <location>
        <begin position="97"/>
        <end position="193"/>
    </location>
</feature>
<dbReference type="CDD" id="cd00402">
    <property type="entry name" value="Riboflavin_synthase_like"/>
    <property type="match status" value="1"/>
</dbReference>
<evidence type="ECO:0000256" key="2">
    <source>
        <dbReference type="ARBA" id="ARBA00002803"/>
    </source>
</evidence>
<dbReference type="NCBIfam" id="TIGR00187">
    <property type="entry name" value="ribE"/>
    <property type="match status" value="1"/>
</dbReference>
<dbReference type="AlphaFoldDB" id="A0A644ZNS6"/>
<dbReference type="SUPFAM" id="SSF63380">
    <property type="entry name" value="Riboflavin synthase domain-like"/>
    <property type="match status" value="2"/>
</dbReference>
<comment type="caution">
    <text evidence="10">The sequence shown here is derived from an EMBL/GenBank/DDBJ whole genome shotgun (WGS) entry which is preliminary data.</text>
</comment>
<name>A0A644ZNS6_9ZZZZ</name>
<dbReference type="InterPro" id="IPR001783">
    <property type="entry name" value="Lumazine-bd"/>
</dbReference>
<dbReference type="Pfam" id="PF00677">
    <property type="entry name" value="Lum_binding"/>
    <property type="match status" value="2"/>
</dbReference>
<dbReference type="InterPro" id="IPR023366">
    <property type="entry name" value="ATP_synth_asu-like_sf"/>
</dbReference>
<evidence type="ECO:0000256" key="5">
    <source>
        <dbReference type="ARBA" id="ARBA00013950"/>
    </source>
</evidence>
<dbReference type="PANTHER" id="PTHR21098:SF12">
    <property type="entry name" value="RIBOFLAVIN SYNTHASE"/>
    <property type="match status" value="1"/>
</dbReference>
<evidence type="ECO:0000256" key="3">
    <source>
        <dbReference type="ARBA" id="ARBA00004887"/>
    </source>
</evidence>
<sequence>MFTGLVEELGKVKAINRGPKSVRLTLAARKVLSDVKLGDSIAVNGTCLTVVDFGDDWFTADVMPETVERTVIAKFKLGDIVNLERTLAVGDRFGGHIVSGHIDGVGIIRNMQKDDNAVVIRIETGPEVMRYIIKKGSIAIDGISLTVVDYGDNWFTVSLIPHTAAMTTLGIKSNGSMVNLETDVIGKYVEKMLGLATKEPQKTSKITADFLRNYGFDL</sequence>
<comment type="function">
    <text evidence="2">Catalyzes the dismutation of two molecules of 6,7-dimethyl-8-ribityllumazine, resulting in the formation of riboflavin and 5-amino-6-(D-ribitylamino)uracil.</text>
</comment>
<dbReference type="PROSITE" id="PS51177">
    <property type="entry name" value="LUMAZINE_BIND"/>
    <property type="match status" value="2"/>
</dbReference>
<protein>
    <recommendedName>
        <fullName evidence="5">Riboflavin synthase</fullName>
        <ecNumber evidence="4">2.5.1.9</ecNumber>
    </recommendedName>
</protein>
<evidence type="ECO:0000256" key="1">
    <source>
        <dbReference type="ARBA" id="ARBA00000968"/>
    </source>
</evidence>
<evidence type="ECO:0000256" key="7">
    <source>
        <dbReference type="ARBA" id="ARBA00022679"/>
    </source>
</evidence>
<dbReference type="EC" id="2.5.1.9" evidence="4"/>
<organism evidence="10">
    <name type="scientific">bioreactor metagenome</name>
    <dbReference type="NCBI Taxonomy" id="1076179"/>
    <lineage>
        <taxon>unclassified sequences</taxon>
        <taxon>metagenomes</taxon>
        <taxon>ecological metagenomes</taxon>
    </lineage>
</organism>
<dbReference type="Gene3D" id="2.40.30.20">
    <property type="match status" value="2"/>
</dbReference>
<gene>
    <name evidence="10" type="primary">ribE_18</name>
    <name evidence="10" type="ORF">SDC9_86993</name>
</gene>
<evidence type="ECO:0000313" key="10">
    <source>
        <dbReference type="EMBL" id="MPM40353.1"/>
    </source>
</evidence>
<dbReference type="GO" id="GO:0009231">
    <property type="term" value="P:riboflavin biosynthetic process"/>
    <property type="evidence" value="ECO:0007669"/>
    <property type="project" value="UniProtKB-KW"/>
</dbReference>
<comment type="pathway">
    <text evidence="3">Cofactor biosynthesis; riboflavin biosynthesis; riboflavin from 2-hydroxy-3-oxobutyl phosphate and 5-amino-6-(D-ribitylamino)uracil: step 2/2.</text>
</comment>
<dbReference type="FunFam" id="2.40.30.20:FF:000004">
    <property type="entry name" value="Riboflavin synthase, alpha subunit"/>
    <property type="match status" value="1"/>
</dbReference>
<keyword evidence="6" id="KW-0686">Riboflavin biosynthesis</keyword>
<dbReference type="InterPro" id="IPR026017">
    <property type="entry name" value="Lumazine-bd_dom"/>
</dbReference>
<dbReference type="PANTHER" id="PTHR21098">
    <property type="entry name" value="RIBOFLAVIN SYNTHASE ALPHA CHAIN"/>
    <property type="match status" value="1"/>
</dbReference>
<evidence type="ECO:0000256" key="4">
    <source>
        <dbReference type="ARBA" id="ARBA00012827"/>
    </source>
</evidence>
<reference evidence="10" key="1">
    <citation type="submission" date="2019-08" db="EMBL/GenBank/DDBJ databases">
        <authorList>
            <person name="Kucharzyk K."/>
            <person name="Murdoch R.W."/>
            <person name="Higgins S."/>
            <person name="Loffler F."/>
        </authorList>
    </citation>
    <scope>NUCLEOTIDE SEQUENCE</scope>
</reference>
<keyword evidence="7 10" id="KW-0808">Transferase</keyword>
<comment type="catalytic activity">
    <reaction evidence="1">
        <text>2 6,7-dimethyl-8-(1-D-ribityl)lumazine + H(+) = 5-amino-6-(D-ribitylamino)uracil + riboflavin</text>
        <dbReference type="Rhea" id="RHEA:20772"/>
        <dbReference type="ChEBI" id="CHEBI:15378"/>
        <dbReference type="ChEBI" id="CHEBI:15934"/>
        <dbReference type="ChEBI" id="CHEBI:57986"/>
        <dbReference type="ChEBI" id="CHEBI:58201"/>
        <dbReference type="EC" id="2.5.1.9"/>
    </reaction>
</comment>
<keyword evidence="8" id="KW-0677">Repeat</keyword>
<dbReference type="PIRSF" id="PIRSF000498">
    <property type="entry name" value="Riboflavin_syn_A"/>
    <property type="match status" value="1"/>
</dbReference>
<dbReference type="EMBL" id="VSSQ01008968">
    <property type="protein sequence ID" value="MPM40353.1"/>
    <property type="molecule type" value="Genomic_DNA"/>
</dbReference>
<dbReference type="GO" id="GO:0004746">
    <property type="term" value="F:riboflavin synthase activity"/>
    <property type="evidence" value="ECO:0007669"/>
    <property type="project" value="UniProtKB-EC"/>
</dbReference>
<accession>A0A644ZNS6</accession>
<dbReference type="NCBIfam" id="NF006767">
    <property type="entry name" value="PRK09289.1"/>
    <property type="match status" value="1"/>
</dbReference>
<evidence type="ECO:0000256" key="8">
    <source>
        <dbReference type="ARBA" id="ARBA00022737"/>
    </source>
</evidence>